<reference evidence="1" key="2">
    <citation type="submission" date="2025-08" db="UniProtKB">
        <authorList>
            <consortium name="Ensembl"/>
        </authorList>
    </citation>
    <scope>IDENTIFICATION</scope>
</reference>
<protein>
    <submittedName>
        <fullName evidence="1">Uncharacterized protein</fullName>
    </submittedName>
</protein>
<organism evidence="1 2">
    <name type="scientific">Gouania willdenowi</name>
    <name type="common">Blunt-snouted clingfish</name>
    <name type="synonym">Lepadogaster willdenowi</name>
    <dbReference type="NCBI Taxonomy" id="441366"/>
    <lineage>
        <taxon>Eukaryota</taxon>
        <taxon>Metazoa</taxon>
        <taxon>Chordata</taxon>
        <taxon>Craniata</taxon>
        <taxon>Vertebrata</taxon>
        <taxon>Euteleostomi</taxon>
        <taxon>Actinopterygii</taxon>
        <taxon>Neopterygii</taxon>
        <taxon>Teleostei</taxon>
        <taxon>Neoteleostei</taxon>
        <taxon>Acanthomorphata</taxon>
        <taxon>Ovalentaria</taxon>
        <taxon>Blenniimorphae</taxon>
        <taxon>Blenniiformes</taxon>
        <taxon>Gobiesocoidei</taxon>
        <taxon>Gobiesocidae</taxon>
        <taxon>Gobiesocinae</taxon>
        <taxon>Gouania</taxon>
    </lineage>
</organism>
<accession>A0A8C5EZY2</accession>
<proteinExistence type="predicted"/>
<reference evidence="1" key="1">
    <citation type="submission" date="2020-06" db="EMBL/GenBank/DDBJ databases">
        <authorList>
            <consortium name="Wellcome Sanger Institute Data Sharing"/>
        </authorList>
    </citation>
    <scope>NUCLEOTIDE SEQUENCE [LARGE SCALE GENOMIC DNA]</scope>
</reference>
<evidence type="ECO:0000313" key="2">
    <source>
        <dbReference type="Proteomes" id="UP000694680"/>
    </source>
</evidence>
<dbReference type="PANTHER" id="PTHR31025">
    <property type="entry name" value="SI:CH211-196P9.1-RELATED"/>
    <property type="match status" value="1"/>
</dbReference>
<keyword evidence="2" id="KW-1185">Reference proteome</keyword>
<dbReference type="AlphaFoldDB" id="A0A8C5EZY2"/>
<dbReference type="Proteomes" id="UP000694680">
    <property type="component" value="Chromosome 16"/>
</dbReference>
<dbReference type="PANTHER" id="PTHR31025:SF25">
    <property type="entry name" value="ZINC FINGER (C2H2)-60"/>
    <property type="match status" value="1"/>
</dbReference>
<reference evidence="1" key="3">
    <citation type="submission" date="2025-09" db="UniProtKB">
        <authorList>
            <consortium name="Ensembl"/>
        </authorList>
    </citation>
    <scope>IDENTIFICATION</scope>
</reference>
<evidence type="ECO:0000313" key="1">
    <source>
        <dbReference type="Ensembl" id="ENSGWIP00000026136.1"/>
    </source>
</evidence>
<name>A0A8C5EZY2_GOUWI</name>
<sequence length="110" mass="12704">MVKNQRKDNHICKLQKLQIEETTVGIYIRKPDCNSKPGDIGVVIEGQVVLRQVDNFPLAVAMLFGLIYALNLDYPRDLKYTFEVFQKILMELEGTTLSKKVQVLKNRLHE</sequence>
<dbReference type="Ensembl" id="ENSGWIT00000028541.1">
    <property type="protein sequence ID" value="ENSGWIP00000026136.1"/>
    <property type="gene ID" value="ENSGWIG00000013716.1"/>
</dbReference>